<evidence type="ECO:0000313" key="1">
    <source>
        <dbReference type="EMBL" id="MDP9826149.1"/>
    </source>
</evidence>
<proteinExistence type="predicted"/>
<comment type="caution">
    <text evidence="1">The sequence shown here is derived from an EMBL/GenBank/DDBJ whole genome shotgun (WGS) entry which is preliminary data.</text>
</comment>
<accession>A0ABT9P0F1</accession>
<dbReference type="Proteomes" id="UP001235712">
    <property type="component" value="Unassembled WGS sequence"/>
</dbReference>
<protein>
    <submittedName>
        <fullName evidence="1">Uncharacterized protein</fullName>
    </submittedName>
</protein>
<sequence length="36" mass="3865">MGMDLAAEVCKEGRRFARAGGAPLRSGLLLDVIRFS</sequence>
<dbReference type="EMBL" id="JAUSQZ010000001">
    <property type="protein sequence ID" value="MDP9826149.1"/>
    <property type="molecule type" value="Genomic_DNA"/>
</dbReference>
<evidence type="ECO:0000313" key="2">
    <source>
        <dbReference type="Proteomes" id="UP001235712"/>
    </source>
</evidence>
<gene>
    <name evidence="1" type="ORF">J2S57_001898</name>
</gene>
<reference evidence="1 2" key="1">
    <citation type="submission" date="2023-07" db="EMBL/GenBank/DDBJ databases">
        <title>Sequencing the genomes of 1000 actinobacteria strains.</title>
        <authorList>
            <person name="Klenk H.-P."/>
        </authorList>
    </citation>
    <scope>NUCLEOTIDE SEQUENCE [LARGE SCALE GENOMIC DNA]</scope>
    <source>
        <strain evidence="1 2">DSM 44388</strain>
    </source>
</reference>
<keyword evidence="2" id="KW-1185">Reference proteome</keyword>
<name>A0ABT9P0F1_9ACTN</name>
<organism evidence="1 2">
    <name type="scientific">Kineosporia succinea</name>
    <dbReference type="NCBI Taxonomy" id="84632"/>
    <lineage>
        <taxon>Bacteria</taxon>
        <taxon>Bacillati</taxon>
        <taxon>Actinomycetota</taxon>
        <taxon>Actinomycetes</taxon>
        <taxon>Kineosporiales</taxon>
        <taxon>Kineosporiaceae</taxon>
        <taxon>Kineosporia</taxon>
    </lineage>
</organism>